<dbReference type="OrthoDB" id="1708196at2"/>
<dbReference type="SUPFAM" id="SSF56524">
    <property type="entry name" value="Oxidoreductase molybdopterin-binding domain"/>
    <property type="match status" value="1"/>
</dbReference>
<evidence type="ECO:0000313" key="3">
    <source>
        <dbReference type="Proteomes" id="UP000001683"/>
    </source>
</evidence>
<reference evidence="2 3" key="1">
    <citation type="submission" date="2008-04" db="EMBL/GenBank/DDBJ databases">
        <title>Complete sequence of chromosome of Natranaerobius thermophilus JW/NM-WN-LF.</title>
        <authorList>
            <consortium name="US DOE Joint Genome Institute"/>
            <person name="Copeland A."/>
            <person name="Lucas S."/>
            <person name="Lapidus A."/>
            <person name="Glavina del Rio T."/>
            <person name="Dalin E."/>
            <person name="Tice H."/>
            <person name="Bruce D."/>
            <person name="Goodwin L."/>
            <person name="Pitluck S."/>
            <person name="Chertkov O."/>
            <person name="Brettin T."/>
            <person name="Detter J.C."/>
            <person name="Han C."/>
            <person name="Kuske C.R."/>
            <person name="Schmutz J."/>
            <person name="Larimer F."/>
            <person name="Land M."/>
            <person name="Hauser L."/>
            <person name="Kyrpides N."/>
            <person name="Lykidis A."/>
            <person name="Mesbah N.M."/>
            <person name="Wiegel J."/>
        </authorList>
    </citation>
    <scope>NUCLEOTIDE SEQUENCE [LARGE SCALE GENOMIC DNA]</scope>
    <source>
        <strain evidence="3">ATCC BAA-1301 / DSM 18059 / JW/NM-WN-LF</strain>
    </source>
</reference>
<evidence type="ECO:0000313" key="2">
    <source>
        <dbReference type="EMBL" id="ACB83931.1"/>
    </source>
</evidence>
<dbReference type="InterPro" id="IPR000572">
    <property type="entry name" value="OxRdtase_Mopterin-bd_dom"/>
</dbReference>
<dbReference type="InterPro" id="IPR036374">
    <property type="entry name" value="OxRdtase_Mopterin-bd_sf"/>
</dbReference>
<dbReference type="KEGG" id="nth:Nther_0334"/>
<dbReference type="EMBL" id="CP001034">
    <property type="protein sequence ID" value="ACB83931.1"/>
    <property type="molecule type" value="Genomic_DNA"/>
</dbReference>
<dbReference type="AlphaFoldDB" id="B2A597"/>
<gene>
    <name evidence="2" type="ordered locus">Nther_0334</name>
</gene>
<proteinExistence type="predicted"/>
<protein>
    <recommendedName>
        <fullName evidence="1">Oxidoreductase molybdopterin-binding domain-containing protein</fullName>
    </recommendedName>
</protein>
<name>B2A597_NATTJ</name>
<keyword evidence="3" id="KW-1185">Reference proteome</keyword>
<dbReference type="eggNOG" id="COG2041">
    <property type="taxonomic scope" value="Bacteria"/>
</dbReference>
<evidence type="ECO:0000259" key="1">
    <source>
        <dbReference type="Pfam" id="PF00174"/>
    </source>
</evidence>
<sequence>MTKKVLAATAVLIVIVVVFAYLNAAESEDRLQSQREAEIYLKSDGEDIATVEFEDILELDEHEFEETLRSSDSPDRDNMYTGILMKDLIEEYDISLSDSEQVVTRAADGYTVALTPDEVLDEENVYIVYKVNGEPLSPKEEGGSGPYQVIIRQDEFGQRWNKFLMEIDVN</sequence>
<dbReference type="STRING" id="457570.Nther_0334"/>
<feature type="domain" description="Oxidoreductase molybdopterin-binding" evidence="1">
    <location>
        <begin position="78"/>
        <end position="169"/>
    </location>
</feature>
<dbReference type="HOGENOM" id="CLU_128249_0_0_9"/>
<dbReference type="Pfam" id="PF00174">
    <property type="entry name" value="Oxidored_molyb"/>
    <property type="match status" value="1"/>
</dbReference>
<dbReference type="InParanoid" id="B2A597"/>
<dbReference type="Proteomes" id="UP000001683">
    <property type="component" value="Chromosome"/>
</dbReference>
<reference evidence="2 3" key="2">
    <citation type="journal article" date="2011" name="J. Bacteriol.">
        <title>Complete genome sequence of the anaerobic, halophilic alkalithermophile Natranaerobius thermophilus JW/NM-WN-LF.</title>
        <authorList>
            <person name="Zhao B."/>
            <person name="Mesbah N.M."/>
            <person name="Dalin E."/>
            <person name="Goodwin L."/>
            <person name="Nolan M."/>
            <person name="Pitluck S."/>
            <person name="Chertkov O."/>
            <person name="Brettin T.S."/>
            <person name="Han J."/>
            <person name="Larimer F.W."/>
            <person name="Land M.L."/>
            <person name="Hauser L."/>
            <person name="Kyrpides N."/>
            <person name="Wiegel J."/>
        </authorList>
    </citation>
    <scope>NUCLEOTIDE SEQUENCE [LARGE SCALE GENOMIC DNA]</scope>
    <source>
        <strain evidence="3">ATCC BAA-1301 / DSM 18059 / JW/NM-WN-LF</strain>
    </source>
</reference>
<accession>B2A597</accession>
<organism evidence="2 3">
    <name type="scientific">Natranaerobius thermophilus (strain ATCC BAA-1301 / DSM 18059 / JW/NM-WN-LF)</name>
    <dbReference type="NCBI Taxonomy" id="457570"/>
    <lineage>
        <taxon>Bacteria</taxon>
        <taxon>Bacillati</taxon>
        <taxon>Bacillota</taxon>
        <taxon>Clostridia</taxon>
        <taxon>Natranaerobiales</taxon>
        <taxon>Natranaerobiaceae</taxon>
        <taxon>Natranaerobius</taxon>
    </lineage>
</organism>
<dbReference type="Gene3D" id="3.90.420.10">
    <property type="entry name" value="Oxidoreductase, molybdopterin-binding domain"/>
    <property type="match status" value="1"/>
</dbReference>
<dbReference type="RefSeq" id="WP_012446819.1">
    <property type="nucleotide sequence ID" value="NC_010718.1"/>
</dbReference>